<evidence type="ECO:0000313" key="6">
    <source>
        <dbReference type="Proteomes" id="UP000461595"/>
    </source>
</evidence>
<dbReference type="Proteomes" id="UP000461595">
    <property type="component" value="Unassembled WGS sequence"/>
</dbReference>
<dbReference type="PROSITE" id="PS51257">
    <property type="entry name" value="PROKAR_LIPOPROTEIN"/>
    <property type="match status" value="1"/>
</dbReference>
<dbReference type="RefSeq" id="WP_160333193.1">
    <property type="nucleotide sequence ID" value="NZ_WSRS01000068.1"/>
</dbReference>
<evidence type="ECO:0000256" key="4">
    <source>
        <dbReference type="ARBA" id="ARBA00022729"/>
    </source>
</evidence>
<dbReference type="OrthoDB" id="383937at2"/>
<keyword evidence="3" id="KW-0813">Transport</keyword>
<reference evidence="5 6" key="1">
    <citation type="submission" date="2019-12" db="EMBL/GenBank/DDBJ databases">
        <title>Microbes associate with the intestines of laboratory mice.</title>
        <authorList>
            <person name="Navarre W."/>
            <person name="Wong E."/>
        </authorList>
    </citation>
    <scope>NUCLEOTIDE SEQUENCE [LARGE SCALE GENOMIC DNA]</scope>
    <source>
        <strain evidence="5 6">NM51_B2-22</strain>
    </source>
</reference>
<dbReference type="InterPro" id="IPR050490">
    <property type="entry name" value="Bact_solute-bd_prot1"/>
</dbReference>
<dbReference type="EMBL" id="WSRS01000068">
    <property type="protein sequence ID" value="MVX59415.1"/>
    <property type="molecule type" value="Genomic_DNA"/>
</dbReference>
<evidence type="ECO:0000256" key="1">
    <source>
        <dbReference type="ARBA" id="ARBA00004196"/>
    </source>
</evidence>
<comment type="subcellular location">
    <subcellularLocation>
        <location evidence="1">Cell envelope</location>
    </subcellularLocation>
</comment>
<comment type="similarity">
    <text evidence="2">Belongs to the bacterial solute-binding protein 1 family.</text>
</comment>
<comment type="caution">
    <text evidence="5">The sequence shown here is derived from an EMBL/GenBank/DDBJ whole genome shotgun (WGS) entry which is preliminary data.</text>
</comment>
<keyword evidence="4" id="KW-0732">Signal</keyword>
<organism evidence="5 6">
    <name type="scientific">Streptococcus danieliae</name>
    <dbReference type="NCBI Taxonomy" id="747656"/>
    <lineage>
        <taxon>Bacteria</taxon>
        <taxon>Bacillati</taxon>
        <taxon>Bacillota</taxon>
        <taxon>Bacilli</taxon>
        <taxon>Lactobacillales</taxon>
        <taxon>Streptococcaceae</taxon>
        <taxon>Streptococcus</taxon>
    </lineage>
</organism>
<dbReference type="PANTHER" id="PTHR43649">
    <property type="entry name" value="ARABINOSE-BINDING PROTEIN-RELATED"/>
    <property type="match status" value="1"/>
</dbReference>
<proteinExistence type="inferred from homology"/>
<protein>
    <submittedName>
        <fullName evidence="5">Extracellular solute-binding protein</fullName>
    </submittedName>
</protein>
<sequence>MKVLKGILLGGCLLLLLGACFSLFFQKKVLRLGVYAGSSWDVPNSRENRVLDQAIERFEKAHPDIRVEYESGIPKEDYEDWLSEKILLGEQPDVFLVPESRFSSLARAGAFKPLDGFQGKEAEALYYPVAYQSGLYKGQSFALPLESNPIMMCVNQDLLEQEGLAIPETAWTLEDLYRLCQKLTKDTNGDGIIDQFGITDYSWQQALVAYGGQLKSQTGLNLDSSEMHQALKFMSQLEALNQNYRVSSTDFDQGKVAFFPMSLAQYRTYKPYPYHVAKYSTFAWTCVPMPGISGVDQGTQVKTSLLAMSEKTAHAAEVWEFMTLLCADQETQQELFTKSQGTSSLKAVVTSPESQKVLQANVFGSHAISPEKLDYMMEHSVLDLSQDLEQELLERIHYRVDGIIKSGEVDSQLPRLQRELELTLRAEE</sequence>
<dbReference type="AlphaFoldDB" id="A0A7X3G950"/>
<dbReference type="SUPFAM" id="SSF53850">
    <property type="entry name" value="Periplasmic binding protein-like II"/>
    <property type="match status" value="1"/>
</dbReference>
<gene>
    <name evidence="5" type="ORF">E5983_07175</name>
</gene>
<dbReference type="Gene3D" id="3.40.190.10">
    <property type="entry name" value="Periplasmic binding protein-like II"/>
    <property type="match status" value="1"/>
</dbReference>
<evidence type="ECO:0000313" key="5">
    <source>
        <dbReference type="EMBL" id="MVX59415.1"/>
    </source>
</evidence>
<dbReference type="Pfam" id="PF01547">
    <property type="entry name" value="SBP_bac_1"/>
    <property type="match status" value="1"/>
</dbReference>
<evidence type="ECO:0000256" key="3">
    <source>
        <dbReference type="ARBA" id="ARBA00022448"/>
    </source>
</evidence>
<name>A0A7X3G950_9STRE</name>
<evidence type="ECO:0000256" key="2">
    <source>
        <dbReference type="ARBA" id="ARBA00008520"/>
    </source>
</evidence>
<dbReference type="InterPro" id="IPR006059">
    <property type="entry name" value="SBP"/>
</dbReference>
<dbReference type="GO" id="GO:0030313">
    <property type="term" value="C:cell envelope"/>
    <property type="evidence" value="ECO:0007669"/>
    <property type="project" value="UniProtKB-SubCell"/>
</dbReference>
<dbReference type="PANTHER" id="PTHR43649:SF31">
    <property type="entry name" value="SN-GLYCEROL-3-PHOSPHATE-BINDING PERIPLASMIC PROTEIN UGPB"/>
    <property type="match status" value="1"/>
</dbReference>
<accession>A0A7X3G950</accession>